<evidence type="ECO:0000313" key="1">
    <source>
        <dbReference type="EMBL" id="GFQ81488.1"/>
    </source>
</evidence>
<gene>
    <name evidence="1" type="primary">NCL1_37205</name>
    <name evidence="1" type="ORF">TNCT_54581</name>
</gene>
<reference evidence="1" key="1">
    <citation type="submission" date="2020-07" db="EMBL/GenBank/DDBJ databases">
        <title>Multicomponent nature underlies the extraordinary mechanical properties of spider dragline silk.</title>
        <authorList>
            <person name="Kono N."/>
            <person name="Nakamura H."/>
            <person name="Mori M."/>
            <person name="Yoshida Y."/>
            <person name="Ohtoshi R."/>
            <person name="Malay A.D."/>
            <person name="Moran D.A.P."/>
            <person name="Tomita M."/>
            <person name="Numata K."/>
            <person name="Arakawa K."/>
        </authorList>
    </citation>
    <scope>NUCLEOTIDE SEQUENCE</scope>
</reference>
<sequence length="157" mass="17291">MSHTNPAQVGEIFTAAGAAFNKLAELIVNMHVHKNCSICDYFKVELTKSKGLCLPQKISHDEVENISELLKNMKRDQVKTPVIVKKMEPATVVGIKKSSHGAIKPALEENKKAFDIAMAKSTPKPYITLNMLNAVEHDQEVDISIANKLDYDSTDAA</sequence>
<proteinExistence type="predicted"/>
<protein>
    <submittedName>
        <fullName evidence="1">Uncharacterized protein</fullName>
    </submittedName>
</protein>
<evidence type="ECO:0000313" key="2">
    <source>
        <dbReference type="Proteomes" id="UP000887116"/>
    </source>
</evidence>
<dbReference type="AlphaFoldDB" id="A0A8X6FJ28"/>
<keyword evidence="2" id="KW-1185">Reference proteome</keyword>
<name>A0A8X6FJ28_TRICU</name>
<accession>A0A8X6FJ28</accession>
<comment type="caution">
    <text evidence="1">The sequence shown here is derived from an EMBL/GenBank/DDBJ whole genome shotgun (WGS) entry which is preliminary data.</text>
</comment>
<dbReference type="EMBL" id="BMAO01012445">
    <property type="protein sequence ID" value="GFQ81488.1"/>
    <property type="molecule type" value="Genomic_DNA"/>
</dbReference>
<organism evidence="1 2">
    <name type="scientific">Trichonephila clavata</name>
    <name type="common">Joro spider</name>
    <name type="synonym">Nephila clavata</name>
    <dbReference type="NCBI Taxonomy" id="2740835"/>
    <lineage>
        <taxon>Eukaryota</taxon>
        <taxon>Metazoa</taxon>
        <taxon>Ecdysozoa</taxon>
        <taxon>Arthropoda</taxon>
        <taxon>Chelicerata</taxon>
        <taxon>Arachnida</taxon>
        <taxon>Araneae</taxon>
        <taxon>Araneomorphae</taxon>
        <taxon>Entelegynae</taxon>
        <taxon>Araneoidea</taxon>
        <taxon>Nephilidae</taxon>
        <taxon>Trichonephila</taxon>
    </lineage>
</organism>
<dbReference type="Proteomes" id="UP000887116">
    <property type="component" value="Unassembled WGS sequence"/>
</dbReference>
<dbReference type="OrthoDB" id="10021571at2759"/>